<dbReference type="Gene3D" id="1.10.840.10">
    <property type="entry name" value="Ras guanine-nucleotide exchange factors catalytic domain"/>
    <property type="match status" value="2"/>
</dbReference>
<keyword evidence="1 2" id="KW-0344">Guanine-nucleotide releasing factor</keyword>
<dbReference type="InterPro" id="IPR008937">
    <property type="entry name" value="Ras-like_GEF"/>
</dbReference>
<evidence type="ECO:0000313" key="9">
    <source>
        <dbReference type="WBParaSite" id="HCON_00160300-00001"/>
    </source>
</evidence>
<dbReference type="CDD" id="cd00155">
    <property type="entry name" value="RasGEF"/>
    <property type="match status" value="1"/>
</dbReference>
<dbReference type="Pfam" id="PF00617">
    <property type="entry name" value="RasGEF"/>
    <property type="match status" value="1"/>
</dbReference>
<dbReference type="OMA" id="KNTHRED"/>
<dbReference type="WBParaSite" id="HCON_00160300-00001">
    <property type="protein sequence ID" value="HCON_00160300-00001"/>
    <property type="gene ID" value="HCON_00160300"/>
</dbReference>
<feature type="domain" description="DH" evidence="6">
    <location>
        <begin position="224"/>
        <end position="426"/>
    </location>
</feature>
<proteinExistence type="predicted"/>
<reference evidence="9" key="1">
    <citation type="submission" date="2020-12" db="UniProtKB">
        <authorList>
            <consortium name="WormBaseParasite"/>
        </authorList>
    </citation>
    <scope>IDENTIFICATION</scope>
    <source>
        <strain evidence="9">MHco3</strain>
    </source>
</reference>
<dbReference type="SUPFAM" id="SSF48366">
    <property type="entry name" value="Ras GEF"/>
    <property type="match status" value="1"/>
</dbReference>
<dbReference type="Gene3D" id="6.10.250.3060">
    <property type="match status" value="1"/>
</dbReference>
<feature type="domain" description="Ras-GEF" evidence="5">
    <location>
        <begin position="850"/>
        <end position="1113"/>
    </location>
</feature>
<feature type="compositionally biased region" description="Low complexity" evidence="3">
    <location>
        <begin position="1253"/>
        <end position="1264"/>
    </location>
</feature>
<dbReference type="InterPro" id="IPR000651">
    <property type="entry name" value="Ras-like_Gua-exchang_fac_N"/>
</dbReference>
<sequence>MTASQNVWANVFVERIYQLCGTVHPGMAIDHDAVLHIRDLVSQIVTEILEQKTSSVVDMDKAARKLFPASCHWITKDAWDAMYNHAISSRKFHTSRFGASRLPHELHHKMTTIIKDNLGREKDKKDREKDKEIDKMAYYLIAICEGISEDIMKWTGNYVKNIRNSDKKINLQNLKIALSADKALMQLSNSLKNDEEDQSPGGFLSNFYEFDLDDSDDEEQKYTSYESIASDFLKEERLYLRELNQVNVFRRRLESVLQDEDKVYLRLLFGNLAEIHELTMKMERTLEDSIEMSDSPCIGMGLWELAEAYEFDGYVAYLKRGRDDEPEQILTPVITKTIEELLENKHYAALFDTDDRSYSVTLDGPTFRLAMKYVLPTLLHAPLIHFFRYLEYVNKLLKHSHNEEDRTELQNSKLYLTTVGNQLEQTIDHNGLTMIKNRSELFNRYDSRISQLSRIQEIQRSIEGFEGNPIGKTCSELIKQGDLQMVRPSLTFSPEIIRKGRWKTERHIFLFDHLLVLCKKHKGYKFKERITVNLMDIVDIEDSDVLRHSFRLESREKPELTRTFTMICKTAEEKMDWMSALVTVNTKSLLDRVLDGYEKEEAKRIPLVTPGPEQYRFAEPDSEENISFEDYTSSSGIPVVKNGTVLKLVERLTYHQYTDNKYVQTFLISYRSFCTPSELLEMLIERFNVPVPNKLLQNQEMRGGPLAGRYDTVQSHGLSGGMMFSAYNEQSYQRFRKEYERPIQRRVLSVLHQWVKNHWYDFENDSTLLEALERFLQSSCDQKLTNQHKKFCKNIITLIEKKQKQQESEGHVNTAFDFEDTNAFQPKKPEPVWHAAKQGDVANYDLLTLHPLEIGRQLTLLHFDLYRAIKPIELVGAAWTKHDKYRRSPQLLKLTDHSTLLTYWVSRSIVETESLEERVAMFARVLEVMSVFEELHNFTGLVAFQSALNSACVHRLTWCWERLDHEKVKTYDRFAKLCEPRYIEMQKRIQSINPPCVPFFGHYLSNIFFFEAGNSTFVKSPGGTSSEVPRTDSNDPQSPPASNKRVLVQFLKCRRISDLIREIQMYQNQPYALQVEKSIREFFESINPKSDFNNDGDALETYLYEKSLKVQPKEGDKVPDVKPKRALHVLKSPGIKPPKTNHFSTSHHHAATSYSTQSSTAPSTPRADGEGPRPPVLTPDADDAHFSLVDITPGQHPKFVGDVPRRTHKIGQLQPPPLVPRKAQKSGTATAPPPSTASSAPSTAPPLHPRRPVPVNSSPSNRSPQTPSRLSADHTPSAFVFPSVDAQHSPPPALPPRLSATTTAMSNNEQLRVVLDRPSSEANSPTVRLSVPLPPALPPRRGTAAQQTPPPLPPKTRMTSSPSLQRATVPSPSSPDTPPPLPPKTYKTRKPNDSPTTSPQF</sequence>
<dbReference type="SMART" id="SM00229">
    <property type="entry name" value="RasGEFN"/>
    <property type="match status" value="1"/>
</dbReference>
<dbReference type="InterPro" id="IPR055251">
    <property type="entry name" value="SOS1_NGEF_PH"/>
</dbReference>
<dbReference type="Gene3D" id="2.30.29.30">
    <property type="entry name" value="Pleckstrin-homology domain (PH domain)/Phosphotyrosine-binding domain (PTB)"/>
    <property type="match status" value="1"/>
</dbReference>
<dbReference type="PROSITE" id="PS50003">
    <property type="entry name" value="PH_DOMAIN"/>
    <property type="match status" value="1"/>
</dbReference>
<dbReference type="InterPro" id="IPR035899">
    <property type="entry name" value="DBL_dom_sf"/>
</dbReference>
<evidence type="ECO:0000259" key="7">
    <source>
        <dbReference type="PROSITE" id="PS50212"/>
    </source>
</evidence>
<dbReference type="OrthoDB" id="546434at2759"/>
<evidence type="ECO:0000256" key="2">
    <source>
        <dbReference type="PROSITE-ProRule" id="PRU00168"/>
    </source>
</evidence>
<dbReference type="GO" id="GO:0046982">
    <property type="term" value="F:protein heterodimerization activity"/>
    <property type="evidence" value="ECO:0007669"/>
    <property type="project" value="InterPro"/>
</dbReference>
<dbReference type="GO" id="GO:0005085">
    <property type="term" value="F:guanyl-nucleotide exchange factor activity"/>
    <property type="evidence" value="ECO:0007669"/>
    <property type="project" value="UniProtKB-KW"/>
</dbReference>
<evidence type="ECO:0000256" key="3">
    <source>
        <dbReference type="SAM" id="MobiDB-lite"/>
    </source>
</evidence>
<evidence type="ECO:0000256" key="1">
    <source>
        <dbReference type="ARBA" id="ARBA00022658"/>
    </source>
</evidence>
<feature type="domain" description="PH" evidence="4">
    <location>
        <begin position="476"/>
        <end position="586"/>
    </location>
</feature>
<dbReference type="Gene3D" id="1.10.20.10">
    <property type="entry name" value="Histone, subunit A"/>
    <property type="match status" value="1"/>
</dbReference>
<dbReference type="Gene3D" id="1.20.870.10">
    <property type="entry name" value="Son of sevenless (SoS) protein Chain: S domain 1"/>
    <property type="match status" value="1"/>
</dbReference>
<dbReference type="Gene3D" id="1.20.900.10">
    <property type="entry name" value="Dbl homology (DH) domain"/>
    <property type="match status" value="1"/>
</dbReference>
<dbReference type="InterPro" id="IPR000219">
    <property type="entry name" value="DH_dom"/>
</dbReference>
<dbReference type="SMART" id="SM00325">
    <property type="entry name" value="RhoGEF"/>
    <property type="match status" value="1"/>
</dbReference>
<feature type="compositionally biased region" description="Low complexity" evidence="3">
    <location>
        <begin position="1151"/>
        <end position="1164"/>
    </location>
</feature>
<dbReference type="GO" id="GO:0005886">
    <property type="term" value="C:plasma membrane"/>
    <property type="evidence" value="ECO:0007669"/>
    <property type="project" value="TreeGrafter"/>
</dbReference>
<feature type="compositionally biased region" description="Pro residues" evidence="3">
    <location>
        <begin position="1372"/>
        <end position="1383"/>
    </location>
</feature>
<dbReference type="CDD" id="cd06224">
    <property type="entry name" value="REM"/>
    <property type="match status" value="1"/>
</dbReference>
<evidence type="ECO:0000259" key="5">
    <source>
        <dbReference type="PROSITE" id="PS50009"/>
    </source>
</evidence>
<feature type="region of interest" description="Disordered" evidence="3">
    <location>
        <begin position="1021"/>
        <end position="1042"/>
    </location>
</feature>
<dbReference type="InterPro" id="IPR011993">
    <property type="entry name" value="PH-like_dom_sf"/>
</dbReference>
<dbReference type="InterPro" id="IPR009072">
    <property type="entry name" value="Histone-fold"/>
</dbReference>
<accession>A0A7I4YY40</accession>
<dbReference type="PROSITE" id="PS50010">
    <property type="entry name" value="DH_2"/>
    <property type="match status" value="1"/>
</dbReference>
<dbReference type="SMART" id="SM00233">
    <property type="entry name" value="PH"/>
    <property type="match status" value="1"/>
</dbReference>
<dbReference type="SUPFAM" id="SSF48065">
    <property type="entry name" value="DBL homology domain (DH-domain)"/>
    <property type="match status" value="1"/>
</dbReference>
<keyword evidence="8" id="KW-1185">Reference proteome</keyword>
<dbReference type="InterPro" id="IPR001849">
    <property type="entry name" value="PH_domain"/>
</dbReference>
<dbReference type="InterPro" id="IPR001895">
    <property type="entry name" value="RASGEF_cat_dom"/>
</dbReference>
<dbReference type="Pfam" id="PF22697">
    <property type="entry name" value="SOS1_NGEF_PH"/>
    <property type="match status" value="1"/>
</dbReference>
<dbReference type="Pfam" id="PF00618">
    <property type="entry name" value="RasGEF_N"/>
    <property type="match status" value="1"/>
</dbReference>
<feature type="domain" description="N-terminal Ras-GEF" evidence="7">
    <location>
        <begin position="636"/>
        <end position="803"/>
    </location>
</feature>
<dbReference type="PROSITE" id="PS50212">
    <property type="entry name" value="RASGEF_NTER"/>
    <property type="match status" value="1"/>
</dbReference>
<evidence type="ECO:0000259" key="4">
    <source>
        <dbReference type="PROSITE" id="PS50003"/>
    </source>
</evidence>
<dbReference type="SUPFAM" id="SSF47113">
    <property type="entry name" value="Histone-fold"/>
    <property type="match status" value="1"/>
</dbReference>
<dbReference type="PROSITE" id="PS50009">
    <property type="entry name" value="RASGEF_CAT"/>
    <property type="match status" value="1"/>
</dbReference>
<dbReference type="SMART" id="SM00147">
    <property type="entry name" value="RasGEF"/>
    <property type="match status" value="1"/>
</dbReference>
<dbReference type="InterPro" id="IPR036964">
    <property type="entry name" value="RASGEF_cat_dom_sf"/>
</dbReference>
<name>A0A7I4YY40_HAECO</name>
<dbReference type="PANTHER" id="PTHR23113">
    <property type="entry name" value="GUANINE NUCLEOTIDE EXCHANGE FACTOR"/>
    <property type="match status" value="1"/>
</dbReference>
<dbReference type="Proteomes" id="UP000025227">
    <property type="component" value="Unplaced"/>
</dbReference>
<feature type="compositionally biased region" description="Basic and acidic residues" evidence="3">
    <location>
        <begin position="1112"/>
        <end position="1123"/>
    </location>
</feature>
<feature type="compositionally biased region" description="Polar residues" evidence="3">
    <location>
        <begin position="1357"/>
        <end position="1368"/>
    </location>
</feature>
<organism evidence="8 9">
    <name type="scientific">Haemonchus contortus</name>
    <name type="common">Barber pole worm</name>
    <dbReference type="NCBI Taxonomy" id="6289"/>
    <lineage>
        <taxon>Eukaryota</taxon>
        <taxon>Metazoa</taxon>
        <taxon>Ecdysozoa</taxon>
        <taxon>Nematoda</taxon>
        <taxon>Chromadorea</taxon>
        <taxon>Rhabditida</taxon>
        <taxon>Rhabditina</taxon>
        <taxon>Rhabditomorpha</taxon>
        <taxon>Strongyloidea</taxon>
        <taxon>Trichostrongylidae</taxon>
        <taxon>Haemonchus</taxon>
    </lineage>
</organism>
<dbReference type="PANTHER" id="PTHR23113:SF363">
    <property type="entry name" value="PROTEIN SON OF SEVENLESS"/>
    <property type="match status" value="1"/>
</dbReference>
<evidence type="ECO:0000313" key="8">
    <source>
        <dbReference type="Proteomes" id="UP000025227"/>
    </source>
</evidence>
<feature type="region of interest" description="Disordered" evidence="3">
    <location>
        <begin position="1112"/>
        <end position="1181"/>
    </location>
</feature>
<dbReference type="SUPFAM" id="SSF50729">
    <property type="entry name" value="PH domain-like"/>
    <property type="match status" value="1"/>
</dbReference>
<feature type="region of interest" description="Disordered" evidence="3">
    <location>
        <begin position="1208"/>
        <end position="1401"/>
    </location>
</feature>
<dbReference type="GO" id="GO:0007265">
    <property type="term" value="P:Ras protein signal transduction"/>
    <property type="evidence" value="ECO:0007669"/>
    <property type="project" value="TreeGrafter"/>
</dbReference>
<evidence type="ECO:0000259" key="6">
    <source>
        <dbReference type="PROSITE" id="PS50010"/>
    </source>
</evidence>
<protein>
    <submittedName>
        <fullName evidence="9">DH domain-containing protein</fullName>
    </submittedName>
</protein>
<dbReference type="InterPro" id="IPR023578">
    <property type="entry name" value="Ras_GEF_dom_sf"/>
</dbReference>